<dbReference type="EMBL" id="JBHUOF010000049">
    <property type="protein sequence ID" value="MFD2803127.1"/>
    <property type="molecule type" value="Genomic_DNA"/>
</dbReference>
<sequence length="180" mass="19578">MVAVGWVAVAGAMSPDLPVIANYGTDLHRVHVAIGKGLADAGVAEPDRTLAVSDAGAIPYYSGWRTIDYIGLNDERIAHGADPDDVVREARPTVIVATSYTDRIPEDAYGLDVPVAVAGYHQVGPFQMRDGYWQYVYVLPRWAEQVDAAVTNAVEGAQATHDPGRYQLTIDRWLSRLRGD</sequence>
<dbReference type="Proteomes" id="UP001597478">
    <property type="component" value="Unassembled WGS sequence"/>
</dbReference>
<keyword evidence="2" id="KW-1185">Reference proteome</keyword>
<gene>
    <name evidence="1" type="ORF">ACFS2C_27410</name>
</gene>
<comment type="caution">
    <text evidence="1">The sequence shown here is derived from an EMBL/GenBank/DDBJ whole genome shotgun (WGS) entry which is preliminary data.</text>
</comment>
<proteinExistence type="predicted"/>
<reference evidence="2" key="1">
    <citation type="journal article" date="2019" name="Int. J. Syst. Evol. Microbiol.">
        <title>The Global Catalogue of Microorganisms (GCM) 10K type strain sequencing project: providing services to taxonomists for standard genome sequencing and annotation.</title>
        <authorList>
            <consortium name="The Broad Institute Genomics Platform"/>
            <consortium name="The Broad Institute Genome Sequencing Center for Infectious Disease"/>
            <person name="Wu L."/>
            <person name="Ma J."/>
        </authorList>
    </citation>
    <scope>NUCLEOTIDE SEQUENCE [LARGE SCALE GENOMIC DNA]</scope>
    <source>
        <strain evidence="2">IBRC-M 10906</strain>
    </source>
</reference>
<evidence type="ECO:0008006" key="3">
    <source>
        <dbReference type="Google" id="ProtNLM"/>
    </source>
</evidence>
<organism evidence="1 2">
    <name type="scientific">Prauserella oleivorans</name>
    <dbReference type="NCBI Taxonomy" id="1478153"/>
    <lineage>
        <taxon>Bacteria</taxon>
        <taxon>Bacillati</taxon>
        <taxon>Actinomycetota</taxon>
        <taxon>Actinomycetes</taxon>
        <taxon>Pseudonocardiales</taxon>
        <taxon>Pseudonocardiaceae</taxon>
        <taxon>Prauserella</taxon>
    </lineage>
</organism>
<evidence type="ECO:0000313" key="2">
    <source>
        <dbReference type="Proteomes" id="UP001597478"/>
    </source>
</evidence>
<name>A0ABW5WGU8_9PSEU</name>
<accession>A0ABW5WGU8</accession>
<evidence type="ECO:0000313" key="1">
    <source>
        <dbReference type="EMBL" id="MFD2803127.1"/>
    </source>
</evidence>
<dbReference type="RefSeq" id="WP_377394934.1">
    <property type="nucleotide sequence ID" value="NZ_JBHSAN010000054.1"/>
</dbReference>
<protein>
    <recommendedName>
        <fullName evidence="3">Fe/B12 periplasmic-binding domain-containing protein</fullName>
    </recommendedName>
</protein>